<name>G4SZ88_META2</name>
<dbReference type="EMBL" id="FO082060">
    <property type="protein sequence ID" value="CCE22238.1"/>
    <property type="molecule type" value="Genomic_DNA"/>
</dbReference>
<accession>G4SZ88</accession>
<gene>
    <name evidence="1" type="ordered locus">MEALZ_0540</name>
</gene>
<keyword evidence="2" id="KW-1185">Reference proteome</keyword>
<dbReference type="AlphaFoldDB" id="G4SZ88"/>
<dbReference type="HOGENOM" id="CLU_3027040_0_0_6"/>
<protein>
    <submittedName>
        <fullName evidence="1">Uncharacterized protein</fullName>
    </submittedName>
</protein>
<sequence>MALLFDAYREVSGRLRLEPAVDAYREVSGRLRLEPAVESKALKQTVSRIVIILPH</sequence>
<reference evidence="2" key="1">
    <citation type="journal article" date="2012" name="J. Bacteriol.">
        <title>Genome sequence of the haloalkaliphilic methanotrophic bacterium Methylomicrobium alcaliphilum 20Z.</title>
        <authorList>
            <person name="Vuilleumier S."/>
            <person name="Khmelenina V.N."/>
            <person name="Bringel F."/>
            <person name="Reshetnikov A.S."/>
            <person name="Lajus A."/>
            <person name="Mangenot S."/>
            <person name="Rouy Z."/>
            <person name="Op den Camp H.J."/>
            <person name="Jetten M.S."/>
            <person name="Dispirito A.A."/>
            <person name="Dunfield P."/>
            <person name="Klotz M.G."/>
            <person name="Semrau J.D."/>
            <person name="Stein L.Y."/>
            <person name="Barbe V."/>
            <person name="Medigue C."/>
            <person name="Trotsenko Y.A."/>
            <person name="Kalyuzhnaya M.G."/>
        </authorList>
    </citation>
    <scope>NUCLEOTIDE SEQUENCE [LARGE SCALE GENOMIC DNA]</scope>
    <source>
        <strain evidence="2">DSM 19304 / NCIMB 14124 / VKM B-2133 / 20Z</strain>
    </source>
</reference>
<evidence type="ECO:0000313" key="2">
    <source>
        <dbReference type="Proteomes" id="UP000008315"/>
    </source>
</evidence>
<proteinExistence type="predicted"/>
<dbReference type="Proteomes" id="UP000008315">
    <property type="component" value="Chromosome"/>
</dbReference>
<organism evidence="1 2">
    <name type="scientific">Methylotuvimicrobium alcaliphilum (strain DSM 19304 / NCIMB 14124 / VKM B-2133 / 20Z)</name>
    <name type="common">Methylomicrobium alcaliphilum</name>
    <dbReference type="NCBI Taxonomy" id="1091494"/>
    <lineage>
        <taxon>Bacteria</taxon>
        <taxon>Pseudomonadati</taxon>
        <taxon>Pseudomonadota</taxon>
        <taxon>Gammaproteobacteria</taxon>
        <taxon>Methylococcales</taxon>
        <taxon>Methylococcaceae</taxon>
        <taxon>Methylotuvimicrobium</taxon>
    </lineage>
</organism>
<dbReference type="STRING" id="1091494.MEALZ_0540"/>
<dbReference type="KEGG" id="mah:MEALZ_0540"/>
<evidence type="ECO:0000313" key="1">
    <source>
        <dbReference type="EMBL" id="CCE22238.1"/>
    </source>
</evidence>